<evidence type="ECO:0000313" key="1">
    <source>
        <dbReference type="EMBL" id="EET04861.1"/>
    </source>
</evidence>
<sequence length="50" mass="5551">MQRDWTCDEIADHTDLSRMGRSTSASGTRSMVRRLCATNPVGARGIEVVR</sequence>
<dbReference type="Proteomes" id="UP000001812">
    <property type="component" value="Chromosome II"/>
</dbReference>
<dbReference type="AlphaFoldDB" id="A0A0E1VXX9"/>
<dbReference type="HOGENOM" id="CLU_208332_0_0_4"/>
<name>A0A0E1VXX9_BURPE</name>
<organism evidence="1">
    <name type="scientific">Burkholderia pseudomallei 1710a</name>
    <dbReference type="NCBI Taxonomy" id="320371"/>
    <lineage>
        <taxon>Bacteria</taxon>
        <taxon>Pseudomonadati</taxon>
        <taxon>Pseudomonadota</taxon>
        <taxon>Betaproteobacteria</taxon>
        <taxon>Burkholderiales</taxon>
        <taxon>Burkholderiaceae</taxon>
        <taxon>Burkholderia</taxon>
        <taxon>pseudomallei group</taxon>
    </lineage>
</organism>
<proteinExistence type="predicted"/>
<protein>
    <submittedName>
        <fullName evidence="1">Uncharacterized protein</fullName>
    </submittedName>
</protein>
<accession>A0A0E1VXX9</accession>
<dbReference type="EMBL" id="CM000833">
    <property type="protein sequence ID" value="EET04861.1"/>
    <property type="molecule type" value="Genomic_DNA"/>
</dbReference>
<gene>
    <name evidence="1" type="ORF">BURPS1710A_A1308</name>
</gene>
<reference evidence="1" key="1">
    <citation type="submission" date="2009-05" db="EMBL/GenBank/DDBJ databases">
        <authorList>
            <person name="Harkins D.M."/>
            <person name="DeShazer D."/>
            <person name="Woods D.E."/>
            <person name="Brinkac L.M."/>
            <person name="Brown K.A."/>
            <person name="Hung G.C."/>
            <person name="Tuanyok A."/>
            <person name="Zhang B."/>
            <person name="Nierman W.C."/>
        </authorList>
    </citation>
    <scope>NUCLEOTIDE SEQUENCE [LARGE SCALE GENOMIC DNA]</scope>
    <source>
        <strain evidence="1">1710a</strain>
    </source>
</reference>